<dbReference type="RefSeq" id="XP_011779800.1">
    <property type="nucleotide sequence ID" value="XM_011781498.1"/>
</dbReference>
<accession>D0A785</accession>
<proteinExistence type="predicted"/>
<feature type="transmembrane region" description="Helical" evidence="1">
    <location>
        <begin position="6"/>
        <end position="24"/>
    </location>
</feature>
<sequence>MDEEFAGKFSLISLTIISISSLLLHPPPLFFRFRFQLGQYLFSCCASFPTATSSHCRNCFPLQCCSPLDGTYLLHYVFFCLGLRVGLVSCGITLRPSTGKVVK</sequence>
<keyword evidence="1" id="KW-0812">Transmembrane</keyword>
<reference evidence="3" key="1">
    <citation type="journal article" date="2010" name="PLoS Negl. Trop. Dis.">
        <title>The genome sequence of Trypanosoma brucei gambiense, causative agent of chronic human african trypanosomiasis.</title>
        <authorList>
            <person name="Jackson A.P."/>
            <person name="Sanders M."/>
            <person name="Berry A."/>
            <person name="McQuillan J."/>
            <person name="Aslett M.A."/>
            <person name="Quail M.A."/>
            <person name="Chukualim B."/>
            <person name="Capewell P."/>
            <person name="MacLeod A."/>
            <person name="Melville S.E."/>
            <person name="Gibson W."/>
            <person name="Barry J.D."/>
            <person name="Berriman M."/>
            <person name="Hertz-Fowler C."/>
        </authorList>
    </citation>
    <scope>NUCLEOTIDE SEQUENCE [LARGE SCALE GENOMIC DNA]</scope>
    <source>
        <strain evidence="3">MHOM/CI/86/DAL972</strain>
    </source>
</reference>
<dbReference type="GeneID" id="23867668"/>
<keyword evidence="1" id="KW-1133">Transmembrane helix</keyword>
<dbReference type="KEGG" id="tbg:TbgDal_XI6540"/>
<dbReference type="Proteomes" id="UP000002316">
    <property type="component" value="Chromosome 11"/>
</dbReference>
<dbReference type="AlphaFoldDB" id="D0A785"/>
<evidence type="ECO:0000313" key="3">
    <source>
        <dbReference type="Proteomes" id="UP000002316"/>
    </source>
</evidence>
<dbReference type="EMBL" id="FN554974">
    <property type="protein sequence ID" value="CBH17536.1"/>
    <property type="molecule type" value="Genomic_DNA"/>
</dbReference>
<organism evidence="2 3">
    <name type="scientific">Trypanosoma brucei gambiense (strain MHOM/CI/86/DAL972)</name>
    <dbReference type="NCBI Taxonomy" id="679716"/>
    <lineage>
        <taxon>Eukaryota</taxon>
        <taxon>Discoba</taxon>
        <taxon>Euglenozoa</taxon>
        <taxon>Kinetoplastea</taxon>
        <taxon>Metakinetoplastina</taxon>
        <taxon>Trypanosomatida</taxon>
        <taxon>Trypanosomatidae</taxon>
        <taxon>Trypanosoma</taxon>
    </lineage>
</organism>
<protein>
    <submittedName>
        <fullName evidence="2">Uncharacterized protein</fullName>
    </submittedName>
</protein>
<evidence type="ECO:0000313" key="2">
    <source>
        <dbReference type="EMBL" id="CBH17536.1"/>
    </source>
</evidence>
<gene>
    <name evidence="2" type="ORF">TbgDal_XI6540</name>
</gene>
<name>D0A785_TRYB9</name>
<keyword evidence="1" id="KW-0472">Membrane</keyword>
<evidence type="ECO:0000256" key="1">
    <source>
        <dbReference type="SAM" id="Phobius"/>
    </source>
</evidence>